<evidence type="ECO:0000313" key="4">
    <source>
        <dbReference type="Proteomes" id="UP001159363"/>
    </source>
</evidence>
<dbReference type="PANTHER" id="PTHR22198:SF1">
    <property type="entry name" value="FERM DOMAIN-CONTAINING PROTEIN"/>
    <property type="match status" value="1"/>
</dbReference>
<dbReference type="Pfam" id="PF23672">
    <property type="entry name" value="DUF7153"/>
    <property type="match status" value="2"/>
</dbReference>
<feature type="domain" description="DUF7153" evidence="2">
    <location>
        <begin position="231"/>
        <end position="336"/>
    </location>
</feature>
<feature type="domain" description="DUF7153" evidence="2">
    <location>
        <begin position="468"/>
        <end position="532"/>
    </location>
</feature>
<sequence length="537" mass="60767">MPLLKKCPGPLNVLEVDDPKLCMLMHLMTALEPIDPVLESPLDCPVVQQRTAVMDLLSEVGCANIASEGMLLCNLEKNGAEMSGRLITTRYWHEMRVKRAAYGAAPWYAMAGGTGDPTSGIVRYGSHMRKSGGNPSRIRNRFAFVEGEPSSRCAALKVMEEQLVGCIKSVIHNALHHRIPFLPQLGNSSETKVPSPPTVVPTVVLQRDSALPNWKRLYCITVNRARQRVREQLPEFPFISYYVINKNQADPVQFHEQVRVEALRRFNPRLTRHTVDHTLELFDEVATIARPPFDPRTKRPQSPATGYIISVYKVFDGDDREKFEKNWLYWTAMRQTSSQHFDLRWRRLTDLMKPMVFAVRLIAGNEPWTTSETTLKDVKSGMDLRENSTSKVKMRGSHTESGAGDTPTERGWRIGNTRVRSPVRPPFSELAPGDCWDGSLLHAMVACFLDPDCLKRWSPRTGLPGRRARMLYRYLPKCVGLRRITLHKSVSSGDKMYLLLCECSNFLNNLSAAATLLPAMRARLCGYTGLYRTCQSF</sequence>
<feature type="region of interest" description="Disordered" evidence="1">
    <location>
        <begin position="386"/>
        <end position="417"/>
    </location>
</feature>
<gene>
    <name evidence="3" type="ORF">PR048_014686</name>
</gene>
<reference evidence="3 4" key="1">
    <citation type="submission" date="2023-02" db="EMBL/GenBank/DDBJ databases">
        <title>LHISI_Scaffold_Assembly.</title>
        <authorList>
            <person name="Stuart O.P."/>
            <person name="Cleave R."/>
            <person name="Magrath M.J.L."/>
            <person name="Mikheyev A.S."/>
        </authorList>
    </citation>
    <scope>NUCLEOTIDE SEQUENCE [LARGE SCALE GENOMIC DNA]</scope>
    <source>
        <strain evidence="3">Daus_M_001</strain>
        <tissue evidence="3">Leg muscle</tissue>
    </source>
</reference>
<dbReference type="InterPro" id="IPR055577">
    <property type="entry name" value="DUF7153"/>
</dbReference>
<proteinExistence type="predicted"/>
<name>A0ABQ9HEW8_9NEOP</name>
<dbReference type="EMBL" id="JARBHB010000005">
    <property type="protein sequence ID" value="KAJ8882870.1"/>
    <property type="molecule type" value="Genomic_DNA"/>
</dbReference>
<keyword evidence="4" id="KW-1185">Reference proteome</keyword>
<protein>
    <recommendedName>
        <fullName evidence="2">DUF7153 domain-containing protein</fullName>
    </recommendedName>
</protein>
<dbReference type="PANTHER" id="PTHR22198">
    <property type="entry name" value="FERM DOMAIN-CONTAINING PROTEIN"/>
    <property type="match status" value="1"/>
</dbReference>
<dbReference type="Proteomes" id="UP001159363">
    <property type="component" value="Chromosome 4"/>
</dbReference>
<evidence type="ECO:0000259" key="2">
    <source>
        <dbReference type="Pfam" id="PF23672"/>
    </source>
</evidence>
<organism evidence="3 4">
    <name type="scientific">Dryococelus australis</name>
    <dbReference type="NCBI Taxonomy" id="614101"/>
    <lineage>
        <taxon>Eukaryota</taxon>
        <taxon>Metazoa</taxon>
        <taxon>Ecdysozoa</taxon>
        <taxon>Arthropoda</taxon>
        <taxon>Hexapoda</taxon>
        <taxon>Insecta</taxon>
        <taxon>Pterygota</taxon>
        <taxon>Neoptera</taxon>
        <taxon>Polyneoptera</taxon>
        <taxon>Phasmatodea</taxon>
        <taxon>Verophasmatodea</taxon>
        <taxon>Anareolatae</taxon>
        <taxon>Phasmatidae</taxon>
        <taxon>Eurycanthinae</taxon>
        <taxon>Dryococelus</taxon>
    </lineage>
</organism>
<evidence type="ECO:0000256" key="1">
    <source>
        <dbReference type="SAM" id="MobiDB-lite"/>
    </source>
</evidence>
<comment type="caution">
    <text evidence="3">The sequence shown here is derived from an EMBL/GenBank/DDBJ whole genome shotgun (WGS) entry which is preliminary data.</text>
</comment>
<accession>A0ABQ9HEW8</accession>
<evidence type="ECO:0000313" key="3">
    <source>
        <dbReference type="EMBL" id="KAJ8882870.1"/>
    </source>
</evidence>